<gene>
    <name evidence="2" type="ORF">Bpfe_004218</name>
</gene>
<organism evidence="2 3">
    <name type="scientific">Biomphalaria pfeifferi</name>
    <name type="common">Bloodfluke planorb</name>
    <name type="synonym">Freshwater snail</name>
    <dbReference type="NCBI Taxonomy" id="112525"/>
    <lineage>
        <taxon>Eukaryota</taxon>
        <taxon>Metazoa</taxon>
        <taxon>Spiralia</taxon>
        <taxon>Lophotrochozoa</taxon>
        <taxon>Mollusca</taxon>
        <taxon>Gastropoda</taxon>
        <taxon>Heterobranchia</taxon>
        <taxon>Euthyneura</taxon>
        <taxon>Panpulmonata</taxon>
        <taxon>Hygrophila</taxon>
        <taxon>Lymnaeoidea</taxon>
        <taxon>Planorbidae</taxon>
        <taxon>Biomphalaria</taxon>
    </lineage>
</organism>
<dbReference type="Proteomes" id="UP001233172">
    <property type="component" value="Unassembled WGS sequence"/>
</dbReference>
<evidence type="ECO:0000313" key="3">
    <source>
        <dbReference type="Proteomes" id="UP001233172"/>
    </source>
</evidence>
<evidence type="ECO:0000313" key="2">
    <source>
        <dbReference type="EMBL" id="KAK0066097.1"/>
    </source>
</evidence>
<feature type="region of interest" description="Disordered" evidence="1">
    <location>
        <begin position="1"/>
        <end position="22"/>
    </location>
</feature>
<protein>
    <submittedName>
        <fullName evidence="2">Uncharacterized protein</fullName>
    </submittedName>
</protein>
<dbReference type="EMBL" id="JASAOG010000011">
    <property type="protein sequence ID" value="KAK0066097.1"/>
    <property type="molecule type" value="Genomic_DNA"/>
</dbReference>
<sequence length="98" mass="11542">MSQHPYSEVSQHHPYYELPQHHPYHELSQHHPYYELSQHNPYFELSQHNLYFELSQHTPKTKMMGQMTNGKSKVNFCIESSCSARLVVDLLKSQASPD</sequence>
<reference evidence="2" key="2">
    <citation type="submission" date="2023-04" db="EMBL/GenBank/DDBJ databases">
        <authorList>
            <person name="Bu L."/>
            <person name="Lu L."/>
            <person name="Laidemitt M.R."/>
            <person name="Zhang S.M."/>
            <person name="Mutuku M."/>
            <person name="Mkoji G."/>
            <person name="Steinauer M."/>
            <person name="Loker E.S."/>
        </authorList>
    </citation>
    <scope>NUCLEOTIDE SEQUENCE</scope>
    <source>
        <strain evidence="2">KasaAsao</strain>
        <tissue evidence="2">Whole Snail</tissue>
    </source>
</reference>
<name>A0AAD8C555_BIOPF</name>
<evidence type="ECO:0000256" key="1">
    <source>
        <dbReference type="SAM" id="MobiDB-lite"/>
    </source>
</evidence>
<dbReference type="AlphaFoldDB" id="A0AAD8C555"/>
<comment type="caution">
    <text evidence="2">The sequence shown here is derived from an EMBL/GenBank/DDBJ whole genome shotgun (WGS) entry which is preliminary data.</text>
</comment>
<reference evidence="2" key="1">
    <citation type="journal article" date="2023" name="PLoS Negl. Trop. Dis.">
        <title>A genome sequence for Biomphalaria pfeifferi, the major vector snail for the human-infecting parasite Schistosoma mansoni.</title>
        <authorList>
            <person name="Bu L."/>
            <person name="Lu L."/>
            <person name="Laidemitt M.R."/>
            <person name="Zhang S.M."/>
            <person name="Mutuku M."/>
            <person name="Mkoji G."/>
            <person name="Steinauer M."/>
            <person name="Loker E.S."/>
        </authorList>
    </citation>
    <scope>NUCLEOTIDE SEQUENCE</scope>
    <source>
        <strain evidence="2">KasaAsao</strain>
    </source>
</reference>
<proteinExistence type="predicted"/>
<feature type="compositionally biased region" description="Basic and acidic residues" evidence="1">
    <location>
        <begin position="10"/>
        <end position="22"/>
    </location>
</feature>
<keyword evidence="3" id="KW-1185">Reference proteome</keyword>
<accession>A0AAD8C555</accession>